<evidence type="ECO:0000313" key="2">
    <source>
        <dbReference type="EMBL" id="TQV80367.1"/>
    </source>
</evidence>
<keyword evidence="3" id="KW-1185">Reference proteome</keyword>
<gene>
    <name evidence="2" type="ORF">FKG95_09250</name>
</gene>
<protein>
    <submittedName>
        <fullName evidence="2">GNAT family N-acetyltransferase</fullName>
    </submittedName>
</protein>
<dbReference type="EMBL" id="VHSH01000003">
    <property type="protein sequence ID" value="TQV80367.1"/>
    <property type="molecule type" value="Genomic_DNA"/>
</dbReference>
<dbReference type="Gene3D" id="3.40.630.30">
    <property type="match status" value="1"/>
</dbReference>
<proteinExistence type="predicted"/>
<reference evidence="2 3" key="1">
    <citation type="submission" date="2019-06" db="EMBL/GenBank/DDBJ databases">
        <title>Whole genome sequence for Rhodospirillaceae sp. R148.</title>
        <authorList>
            <person name="Wang G."/>
        </authorList>
    </citation>
    <scope>NUCLEOTIDE SEQUENCE [LARGE SCALE GENOMIC DNA]</scope>
    <source>
        <strain evidence="2 3">R148</strain>
    </source>
</reference>
<keyword evidence="2" id="KW-0808">Transferase</keyword>
<feature type="domain" description="N-acetyltransferase" evidence="1">
    <location>
        <begin position="6"/>
        <end position="190"/>
    </location>
</feature>
<dbReference type="RefSeq" id="WP_142896080.1">
    <property type="nucleotide sequence ID" value="NZ_ML660054.1"/>
</dbReference>
<dbReference type="InterPro" id="IPR016181">
    <property type="entry name" value="Acyl_CoA_acyltransferase"/>
</dbReference>
<evidence type="ECO:0000259" key="1">
    <source>
        <dbReference type="PROSITE" id="PS51186"/>
    </source>
</evidence>
<dbReference type="Proteomes" id="UP000315252">
    <property type="component" value="Unassembled WGS sequence"/>
</dbReference>
<comment type="caution">
    <text evidence="2">The sequence shown here is derived from an EMBL/GenBank/DDBJ whole genome shotgun (WGS) entry which is preliminary data.</text>
</comment>
<dbReference type="SUPFAM" id="SSF55729">
    <property type="entry name" value="Acyl-CoA N-acyltransferases (Nat)"/>
    <property type="match status" value="1"/>
</dbReference>
<sequence length="192" mass="21481">MSEKDIIIHAATADRWPDFEDLMGKKGGYGGCWCMTWRLTNKSFDAQKGEGNRLAMKKTFELGRPPGLLAYDGSQAVAWCSVAPRTDFTRLEASRVLKPVDERDVWSVSCFLIRKSHRKTGLTVALLKAACEFVREQGGDVLEGYPIAPNKKPYPAVYAWTGFEAAFVRAGFTEVLRRSDTRPIMRKTLIAA</sequence>
<dbReference type="GO" id="GO:0016747">
    <property type="term" value="F:acyltransferase activity, transferring groups other than amino-acyl groups"/>
    <property type="evidence" value="ECO:0007669"/>
    <property type="project" value="InterPro"/>
</dbReference>
<dbReference type="Pfam" id="PF00583">
    <property type="entry name" value="Acetyltransf_1"/>
    <property type="match status" value="1"/>
</dbReference>
<dbReference type="AlphaFoldDB" id="A0A545TT20"/>
<evidence type="ECO:0000313" key="3">
    <source>
        <dbReference type="Proteomes" id="UP000315252"/>
    </source>
</evidence>
<dbReference type="InterPro" id="IPR000182">
    <property type="entry name" value="GNAT_dom"/>
</dbReference>
<accession>A0A545TT20</accession>
<dbReference type="PROSITE" id="PS51186">
    <property type="entry name" value="GNAT"/>
    <property type="match status" value="1"/>
</dbReference>
<dbReference type="CDD" id="cd04301">
    <property type="entry name" value="NAT_SF"/>
    <property type="match status" value="1"/>
</dbReference>
<dbReference type="OrthoDB" id="8894819at2"/>
<name>A0A545TT20_9PROT</name>
<organism evidence="2 3">
    <name type="scientific">Denitrobaculum tricleocarpae</name>
    <dbReference type="NCBI Taxonomy" id="2591009"/>
    <lineage>
        <taxon>Bacteria</taxon>
        <taxon>Pseudomonadati</taxon>
        <taxon>Pseudomonadota</taxon>
        <taxon>Alphaproteobacteria</taxon>
        <taxon>Rhodospirillales</taxon>
        <taxon>Rhodospirillaceae</taxon>
        <taxon>Denitrobaculum</taxon>
    </lineage>
</organism>